<keyword evidence="9" id="KW-0464">Manganese</keyword>
<dbReference type="GO" id="GO:0006508">
    <property type="term" value="P:proteolysis"/>
    <property type="evidence" value="ECO:0007669"/>
    <property type="project" value="UniProtKB-KW"/>
</dbReference>
<dbReference type="InterPro" id="IPR036005">
    <property type="entry name" value="Creatinase/aminopeptidase-like"/>
</dbReference>
<dbReference type="EMBL" id="FRCY01000011">
    <property type="protein sequence ID" value="SHN21765.1"/>
    <property type="molecule type" value="Genomic_DNA"/>
</dbReference>
<keyword evidence="5" id="KW-0645">Protease</keyword>
<protein>
    <recommendedName>
        <fullName evidence="4">Xaa-Pro aminopeptidase</fullName>
        <ecNumber evidence="4">3.4.11.9</ecNumber>
    </recommendedName>
</protein>
<evidence type="ECO:0000256" key="8">
    <source>
        <dbReference type="ARBA" id="ARBA00023049"/>
    </source>
</evidence>
<dbReference type="InterPro" id="IPR000994">
    <property type="entry name" value="Pept_M24"/>
</dbReference>
<dbReference type="SMART" id="SM01011">
    <property type="entry name" value="AMP_N"/>
    <property type="match status" value="1"/>
</dbReference>
<keyword evidence="6 10" id="KW-0479">Metal-binding</keyword>
<dbReference type="InterPro" id="IPR001131">
    <property type="entry name" value="Peptidase_M24B_aminopep-P_CS"/>
</dbReference>
<dbReference type="PROSITE" id="PS00491">
    <property type="entry name" value="PROLINE_PEPTIDASE"/>
    <property type="match status" value="1"/>
</dbReference>
<keyword evidence="7" id="KW-0378">Hydrolase</keyword>
<evidence type="ECO:0000256" key="6">
    <source>
        <dbReference type="ARBA" id="ARBA00022723"/>
    </source>
</evidence>
<comment type="cofactor">
    <cofactor evidence="2">
        <name>Mn(2+)</name>
        <dbReference type="ChEBI" id="CHEBI:29035"/>
    </cofactor>
</comment>
<feature type="domain" description="Aminopeptidase P N-terminal" evidence="11">
    <location>
        <begin position="6"/>
        <end position="142"/>
    </location>
</feature>
<evidence type="ECO:0000256" key="1">
    <source>
        <dbReference type="ARBA" id="ARBA00001424"/>
    </source>
</evidence>
<accession>A0A1M7PW38</accession>
<dbReference type="GO" id="GO:0070006">
    <property type="term" value="F:metalloaminopeptidase activity"/>
    <property type="evidence" value="ECO:0007669"/>
    <property type="project" value="InterPro"/>
</dbReference>
<dbReference type="Gene3D" id="3.40.350.10">
    <property type="entry name" value="Creatinase/prolidase N-terminal domain"/>
    <property type="match status" value="1"/>
</dbReference>
<dbReference type="InterPro" id="IPR007865">
    <property type="entry name" value="Aminopep_P_N"/>
</dbReference>
<dbReference type="InterPro" id="IPR029149">
    <property type="entry name" value="Creatin/AminoP/Spt16_N"/>
</dbReference>
<dbReference type="AlphaFoldDB" id="A0A1M7PW38"/>
<evidence type="ECO:0000256" key="10">
    <source>
        <dbReference type="RuleBase" id="RU000590"/>
    </source>
</evidence>
<keyword evidence="8" id="KW-0482">Metalloprotease</keyword>
<dbReference type="OrthoDB" id="9806388at2"/>
<organism evidence="12 13">
    <name type="scientific">Cyclobacterium lianum</name>
    <dbReference type="NCBI Taxonomy" id="388280"/>
    <lineage>
        <taxon>Bacteria</taxon>
        <taxon>Pseudomonadati</taxon>
        <taxon>Bacteroidota</taxon>
        <taxon>Cytophagia</taxon>
        <taxon>Cytophagales</taxon>
        <taxon>Cyclobacteriaceae</taxon>
        <taxon>Cyclobacterium</taxon>
    </lineage>
</organism>
<dbReference type="STRING" id="388280.SAMN04488057_11141"/>
<dbReference type="SUPFAM" id="SSF55920">
    <property type="entry name" value="Creatinase/aminopeptidase"/>
    <property type="match status" value="1"/>
</dbReference>
<reference evidence="12 13" key="1">
    <citation type="submission" date="2016-11" db="EMBL/GenBank/DDBJ databases">
        <authorList>
            <person name="Jaros S."/>
            <person name="Januszkiewicz K."/>
            <person name="Wedrychowicz H."/>
        </authorList>
    </citation>
    <scope>NUCLEOTIDE SEQUENCE [LARGE SCALE GENOMIC DNA]</scope>
    <source>
        <strain evidence="12 13">CGMCC 1.6102</strain>
    </source>
</reference>
<dbReference type="InterPro" id="IPR052433">
    <property type="entry name" value="X-Pro_dipept-like"/>
</dbReference>
<evidence type="ECO:0000256" key="3">
    <source>
        <dbReference type="ARBA" id="ARBA00008766"/>
    </source>
</evidence>
<evidence type="ECO:0000256" key="7">
    <source>
        <dbReference type="ARBA" id="ARBA00022801"/>
    </source>
</evidence>
<dbReference type="Gene3D" id="3.90.230.10">
    <property type="entry name" value="Creatinase/methionine aminopeptidase superfamily"/>
    <property type="match status" value="1"/>
</dbReference>
<evidence type="ECO:0000256" key="2">
    <source>
        <dbReference type="ARBA" id="ARBA00001936"/>
    </source>
</evidence>
<dbReference type="RefSeq" id="WP_073095843.1">
    <property type="nucleotide sequence ID" value="NZ_FRCY01000011.1"/>
</dbReference>
<comment type="catalytic activity">
    <reaction evidence="1">
        <text>Release of any N-terminal amino acid, including proline, that is linked to proline, even from a dipeptide or tripeptide.</text>
        <dbReference type="EC" id="3.4.11.9"/>
    </reaction>
</comment>
<evidence type="ECO:0000256" key="4">
    <source>
        <dbReference type="ARBA" id="ARBA00012574"/>
    </source>
</evidence>
<evidence type="ECO:0000256" key="5">
    <source>
        <dbReference type="ARBA" id="ARBA00022670"/>
    </source>
</evidence>
<proteinExistence type="inferred from homology"/>
<dbReference type="PANTHER" id="PTHR43226">
    <property type="entry name" value="XAA-PRO AMINOPEPTIDASE 3"/>
    <property type="match status" value="1"/>
</dbReference>
<comment type="similarity">
    <text evidence="3 10">Belongs to the peptidase M24B family.</text>
</comment>
<dbReference type="CDD" id="cd01087">
    <property type="entry name" value="Prolidase"/>
    <property type="match status" value="1"/>
</dbReference>
<sequence>MRYQPASAALYKNNRKKLIDKLPSKSIAVFHSNDILPTNADGTMRFRQNNDLLYLSGIDQEETILVICPDYPDPSLREILFIKPTNEQIAIWEGHKFTMEEAKELSGVETIRWTSDFDATFQALMLLSKHIFLNTNEHLRADSQVQTRDARFIQSCQEKFPLHQYHRVAPMMHKFRSIKEPEELHQLQKACDITEKGFRRILSVVGPGLREYEIEAEYLHEFVRSGSRGFAYEPIIASGKNACVLHYIQNNEVCGDGDLILFDVGAEYGNYNADMSRTIPVNGRFSKRQRQVYDAVLRVQREAMNMLRPGISIQAYHREVGLIMQSELVNLGLIDQTDIRNQNPEKPAYKKYFMHGTSHHLGLDVHDVGSMHEPIQAGMVFTVEPGIYILEEGLGIRLENNIVVEENGYRDLMKNIPIDPEEIETLMNDR</sequence>
<dbReference type="PANTHER" id="PTHR43226:SF4">
    <property type="entry name" value="XAA-PRO AMINOPEPTIDASE 3"/>
    <property type="match status" value="1"/>
</dbReference>
<evidence type="ECO:0000256" key="9">
    <source>
        <dbReference type="ARBA" id="ARBA00023211"/>
    </source>
</evidence>
<dbReference type="EC" id="3.4.11.9" evidence="4"/>
<dbReference type="Pfam" id="PF05195">
    <property type="entry name" value="AMP_N"/>
    <property type="match status" value="1"/>
</dbReference>
<evidence type="ECO:0000259" key="11">
    <source>
        <dbReference type="SMART" id="SM01011"/>
    </source>
</evidence>
<dbReference type="Pfam" id="PF00557">
    <property type="entry name" value="Peptidase_M24"/>
    <property type="match status" value="1"/>
</dbReference>
<evidence type="ECO:0000313" key="13">
    <source>
        <dbReference type="Proteomes" id="UP000184513"/>
    </source>
</evidence>
<name>A0A1M7PW38_9BACT</name>
<gene>
    <name evidence="12" type="ORF">SAMN04488057_11141</name>
</gene>
<dbReference type="Proteomes" id="UP000184513">
    <property type="component" value="Unassembled WGS sequence"/>
</dbReference>
<keyword evidence="12" id="KW-0031">Aminopeptidase</keyword>
<evidence type="ECO:0000313" key="12">
    <source>
        <dbReference type="EMBL" id="SHN21765.1"/>
    </source>
</evidence>
<keyword evidence="13" id="KW-1185">Reference proteome</keyword>
<dbReference type="SUPFAM" id="SSF53092">
    <property type="entry name" value="Creatinase/prolidase N-terminal domain"/>
    <property type="match status" value="1"/>
</dbReference>
<dbReference type="GO" id="GO:0030145">
    <property type="term" value="F:manganese ion binding"/>
    <property type="evidence" value="ECO:0007669"/>
    <property type="project" value="InterPro"/>
</dbReference>